<feature type="compositionally biased region" description="Polar residues" evidence="1">
    <location>
        <begin position="84"/>
        <end position="102"/>
    </location>
</feature>
<feature type="compositionally biased region" description="Acidic residues" evidence="1">
    <location>
        <begin position="877"/>
        <end position="906"/>
    </location>
</feature>
<dbReference type="AlphaFoldDB" id="A0AAV1LLU5"/>
<gene>
    <name evidence="2" type="ORF">PARMNEM_LOCUS14598</name>
</gene>
<dbReference type="Proteomes" id="UP001314205">
    <property type="component" value="Unassembled WGS sequence"/>
</dbReference>
<feature type="region of interest" description="Disordered" evidence="1">
    <location>
        <begin position="237"/>
        <end position="283"/>
    </location>
</feature>
<feature type="compositionally biased region" description="Basic and acidic residues" evidence="1">
    <location>
        <begin position="863"/>
        <end position="875"/>
    </location>
</feature>
<feature type="region of interest" description="Disordered" evidence="1">
    <location>
        <begin position="938"/>
        <end position="961"/>
    </location>
</feature>
<feature type="compositionally biased region" description="Polar residues" evidence="1">
    <location>
        <begin position="305"/>
        <end position="314"/>
    </location>
</feature>
<feature type="region of interest" description="Disordered" evidence="1">
    <location>
        <begin position="518"/>
        <end position="545"/>
    </location>
</feature>
<sequence length="1056" mass="119970">MLLIIHNLPNKMRYSDVKALIRDRCGLTDLILDNLTYVHPDSYKVTVGLTNENDAAIIFNNLNGLDCLGQKLYVEDLRKKKQSSKSLDYTGGNQMQQKEQGNNIRGVQKNISRTQPMPTKSFYGPMNAYSSPLQSIQASAYQYLEGVSQKPYSMAMNTQTPASYDAGVGGKYGASSTTIILNTNTPSYNVSPSFGNDGDQQGLYNSNDSQSNFISYSAKKPFYQSYNVNQDSSRYFQKKNDEPHTSDNRQSLDMHTRDTSDRSKRMPSIRNERETYESHNRSNTLIGRQFDDWNRSDDFSKHSDSFISYPSYRNNKSRDNYSDTNQRQVGDVFSRHSDNRNSYPSDRNNKPRDNYGDRNQRQVGDVFSRHSDNRNNYPSDRNNKPRDNYGDRNQRQVSNYKEGVGGNVVGKNYSQHSNSAYTGGDFNRPNNLNPSETDNNSFFNQSNLRGKNEFAQSYKAGPRGIASDQGFRTRNVEINKKQNQQQFPYSRGNDFKESRKAMNAQPPQYQKNKVALEAPNTDLMSKKKNKSALTPDELSEKHRDQSWRGQAVAAIAKRLLMKYGKTRFFAKQPKFIHYLKPYIKTRVNEILGKRVAVHFEQIIDEYNQRYPLNTQQAFLNDIKKQFQRQGHQVHVSGGVVKASGSATVVNKGIKRAANDDGNLNPAKISKKQSESHPSNVPLKQPLSTSERLPKYPGGDKKEHNKLKRMMKFGQVDIGDVFKMDPQLKKVRDDEIDALCNLFLDECKKPANQNEAKVCKRIMNGVETLRNELRISITKRVLNITQNIPLRIYTNQKIKSVEIDNHLKKLGIVSLRKARGRKLYIGMCTSFNTHDKLCDMGRLEIGGVTLLFRPMNSGGKKVKGNIENDGNKKGAGDFDQDNTDDIEDFGDEDIGYDEDDYDEEHSDDNDVIELQSDDNNDVEIIDDKPAVICVDDDKTNVENKNTDGAKSEISQTKDETSKSEKISVINVINNSDKANDNKIQKSETENLLKDIQTLADCISNEENVNGVNVNTDNNSTEKTNDNPIAVDVEETKANYEDFDIDVTNITQDDLEDF</sequence>
<feature type="compositionally biased region" description="Basic and acidic residues" evidence="1">
    <location>
        <begin position="347"/>
        <end position="360"/>
    </location>
</feature>
<feature type="compositionally biased region" description="Polar residues" evidence="1">
    <location>
        <begin position="428"/>
        <end position="446"/>
    </location>
</feature>
<dbReference type="EMBL" id="CAVLGL010000091">
    <property type="protein sequence ID" value="CAK1595057.1"/>
    <property type="molecule type" value="Genomic_DNA"/>
</dbReference>
<evidence type="ECO:0000313" key="2">
    <source>
        <dbReference type="EMBL" id="CAK1595057.1"/>
    </source>
</evidence>
<keyword evidence="3" id="KW-1185">Reference proteome</keyword>
<reference evidence="2 3" key="1">
    <citation type="submission" date="2023-11" db="EMBL/GenBank/DDBJ databases">
        <authorList>
            <person name="Hedman E."/>
            <person name="Englund M."/>
            <person name="Stromberg M."/>
            <person name="Nyberg Akerstrom W."/>
            <person name="Nylinder S."/>
            <person name="Jareborg N."/>
            <person name="Kallberg Y."/>
            <person name="Kronander E."/>
        </authorList>
    </citation>
    <scope>NUCLEOTIDE SEQUENCE [LARGE SCALE GENOMIC DNA]</scope>
</reference>
<evidence type="ECO:0000256" key="1">
    <source>
        <dbReference type="SAM" id="MobiDB-lite"/>
    </source>
</evidence>
<feature type="region of interest" description="Disordered" evidence="1">
    <location>
        <begin position="83"/>
        <end position="102"/>
    </location>
</feature>
<feature type="compositionally biased region" description="Basic and acidic residues" evidence="1">
    <location>
        <begin position="381"/>
        <end position="394"/>
    </location>
</feature>
<feature type="compositionally biased region" description="Basic and acidic residues" evidence="1">
    <location>
        <begin position="691"/>
        <end position="702"/>
    </location>
</feature>
<evidence type="ECO:0000313" key="3">
    <source>
        <dbReference type="Proteomes" id="UP001314205"/>
    </source>
</evidence>
<comment type="caution">
    <text evidence="2">The sequence shown here is derived from an EMBL/GenBank/DDBJ whole genome shotgun (WGS) entry which is preliminary data.</text>
</comment>
<feature type="region of interest" description="Disordered" evidence="1">
    <location>
        <begin position="860"/>
        <end position="906"/>
    </location>
</feature>
<proteinExistence type="predicted"/>
<name>A0AAV1LLU5_9NEOP</name>
<protein>
    <submittedName>
        <fullName evidence="2">Uncharacterized protein</fullName>
    </submittedName>
</protein>
<feature type="region of interest" description="Disordered" evidence="1">
    <location>
        <begin position="302"/>
        <end position="446"/>
    </location>
</feature>
<feature type="region of interest" description="Disordered" evidence="1">
    <location>
        <begin position="656"/>
        <end position="703"/>
    </location>
</feature>
<feature type="compositionally biased region" description="Polar residues" evidence="1">
    <location>
        <begin position="412"/>
        <end position="421"/>
    </location>
</feature>
<accession>A0AAV1LLU5</accession>
<feature type="compositionally biased region" description="Basic and acidic residues" evidence="1">
    <location>
        <begin position="238"/>
        <end position="280"/>
    </location>
</feature>
<organism evidence="2 3">
    <name type="scientific">Parnassius mnemosyne</name>
    <name type="common">clouded apollo</name>
    <dbReference type="NCBI Taxonomy" id="213953"/>
    <lineage>
        <taxon>Eukaryota</taxon>
        <taxon>Metazoa</taxon>
        <taxon>Ecdysozoa</taxon>
        <taxon>Arthropoda</taxon>
        <taxon>Hexapoda</taxon>
        <taxon>Insecta</taxon>
        <taxon>Pterygota</taxon>
        <taxon>Neoptera</taxon>
        <taxon>Endopterygota</taxon>
        <taxon>Lepidoptera</taxon>
        <taxon>Glossata</taxon>
        <taxon>Ditrysia</taxon>
        <taxon>Papilionoidea</taxon>
        <taxon>Papilionidae</taxon>
        <taxon>Parnassiinae</taxon>
        <taxon>Parnassini</taxon>
        <taxon>Parnassius</taxon>
        <taxon>Driopa</taxon>
    </lineage>
</organism>